<dbReference type="AlphaFoldDB" id="A0A1E3PG61"/>
<dbReference type="InterPro" id="IPR048300">
    <property type="entry name" value="TACO1_YebC-like_2nd/3rd_dom"/>
</dbReference>
<protein>
    <submittedName>
        <fullName evidence="5">DUF28-domain-containing protein</fullName>
    </submittedName>
</protein>
<accession>A0A1E3PG61</accession>
<dbReference type="InterPro" id="IPR049083">
    <property type="entry name" value="TACO1_YebC_N"/>
</dbReference>
<dbReference type="Gene3D" id="1.10.10.200">
    <property type="match status" value="1"/>
</dbReference>
<gene>
    <name evidence="5" type="ORF">NADFUDRAFT_47572</name>
</gene>
<name>A0A1E3PG61_9ASCO</name>
<dbReference type="InterPro" id="IPR029072">
    <property type="entry name" value="YebC-like"/>
</dbReference>
<proteinExistence type="inferred from homology"/>
<evidence type="ECO:0000256" key="2">
    <source>
        <dbReference type="ARBA" id="ARBA00008724"/>
    </source>
</evidence>
<dbReference type="GO" id="GO:0032543">
    <property type="term" value="P:mitochondrial translation"/>
    <property type="evidence" value="ECO:0007669"/>
    <property type="project" value="EnsemblFungi"/>
</dbReference>
<dbReference type="InterPro" id="IPR017856">
    <property type="entry name" value="Integrase-like_N"/>
</dbReference>
<dbReference type="Pfam" id="PF01709">
    <property type="entry name" value="Transcrip_reg"/>
    <property type="match status" value="1"/>
</dbReference>
<dbReference type="Pfam" id="PF20772">
    <property type="entry name" value="TACO1_YebC_N"/>
    <property type="match status" value="1"/>
</dbReference>
<keyword evidence="6" id="KW-1185">Reference proteome</keyword>
<dbReference type="OrthoDB" id="2017544at2759"/>
<sequence>MTAARSFAFRLYNHTKLNFGSDLHVARSFSSTPIVFSGHNKWSTIKHDKAKNDAQKSKMATKFGGQIAVAVKAAGSDPANNIRLANLLELASKANVGKKVIEAAIKRGSGITDGKEDMAEVALYEAMGPGGVAFIIEAFTNNKNRTVGHVKSIINKCGGSMSPTLYMFDRRGYVRVSRDAESTNYDDAFEHGAEAGAEDIEEVPLEDLEPGEAMGPDGQCLYVVDLYTEPQTTGKVSENMKALGYSIKDVGFEYIPKEDMLVDIVDEENMERLDKIMTNLDDLDDVTDIYSNVKSFQ</sequence>
<reference evidence="5 6" key="1">
    <citation type="journal article" date="2016" name="Proc. Natl. Acad. Sci. U.S.A.">
        <title>Comparative genomics of biotechnologically important yeasts.</title>
        <authorList>
            <person name="Riley R."/>
            <person name="Haridas S."/>
            <person name="Wolfe K.H."/>
            <person name="Lopes M.R."/>
            <person name="Hittinger C.T."/>
            <person name="Goeker M."/>
            <person name="Salamov A.A."/>
            <person name="Wisecaver J.H."/>
            <person name="Long T.M."/>
            <person name="Calvey C.H."/>
            <person name="Aerts A.L."/>
            <person name="Barry K.W."/>
            <person name="Choi C."/>
            <person name="Clum A."/>
            <person name="Coughlan A.Y."/>
            <person name="Deshpande S."/>
            <person name="Douglass A.P."/>
            <person name="Hanson S.J."/>
            <person name="Klenk H.-P."/>
            <person name="LaButti K.M."/>
            <person name="Lapidus A."/>
            <person name="Lindquist E.A."/>
            <person name="Lipzen A.M."/>
            <person name="Meier-Kolthoff J.P."/>
            <person name="Ohm R.A."/>
            <person name="Otillar R.P."/>
            <person name="Pangilinan J.L."/>
            <person name="Peng Y."/>
            <person name="Rokas A."/>
            <person name="Rosa C.A."/>
            <person name="Scheuner C."/>
            <person name="Sibirny A.A."/>
            <person name="Slot J.C."/>
            <person name="Stielow J.B."/>
            <person name="Sun H."/>
            <person name="Kurtzman C.P."/>
            <person name="Blackwell M."/>
            <person name="Grigoriev I.V."/>
            <person name="Jeffries T.W."/>
        </authorList>
    </citation>
    <scope>NUCLEOTIDE SEQUENCE [LARGE SCALE GENOMIC DNA]</scope>
    <source>
        <strain evidence="5 6">DSM 6958</strain>
    </source>
</reference>
<dbReference type="Gene3D" id="3.30.70.980">
    <property type="match status" value="2"/>
</dbReference>
<dbReference type="InterPro" id="IPR002876">
    <property type="entry name" value="Transcrip_reg_TACO1-like"/>
</dbReference>
<dbReference type="PANTHER" id="PTHR12532:SF0">
    <property type="entry name" value="TRANSLATIONAL ACTIVATOR OF CYTOCHROME C OXIDASE 1"/>
    <property type="match status" value="1"/>
</dbReference>
<evidence type="ECO:0000313" key="6">
    <source>
        <dbReference type="Proteomes" id="UP000095009"/>
    </source>
</evidence>
<dbReference type="SUPFAM" id="SSF75625">
    <property type="entry name" value="YebC-like"/>
    <property type="match status" value="1"/>
</dbReference>
<dbReference type="HAMAP" id="MF_00693">
    <property type="entry name" value="Transcrip_reg_TACO1"/>
    <property type="match status" value="1"/>
</dbReference>
<evidence type="ECO:0000259" key="3">
    <source>
        <dbReference type="Pfam" id="PF01709"/>
    </source>
</evidence>
<dbReference type="STRING" id="857566.A0A1E3PG61"/>
<comment type="subcellular location">
    <subcellularLocation>
        <location evidence="1">Mitochondrion</location>
    </subcellularLocation>
</comment>
<dbReference type="InterPro" id="IPR026564">
    <property type="entry name" value="Transcrip_reg_TACO1-like_dom3"/>
</dbReference>
<dbReference type="Proteomes" id="UP000095009">
    <property type="component" value="Unassembled WGS sequence"/>
</dbReference>
<dbReference type="EMBL" id="KV454412">
    <property type="protein sequence ID" value="ODQ64358.1"/>
    <property type="molecule type" value="Genomic_DNA"/>
</dbReference>
<evidence type="ECO:0000256" key="1">
    <source>
        <dbReference type="ARBA" id="ARBA00004173"/>
    </source>
</evidence>
<feature type="domain" description="TACO1/YebC-like second and third" evidence="3">
    <location>
        <begin position="122"/>
        <end position="293"/>
    </location>
</feature>
<dbReference type="FunFam" id="1.10.10.200:FF:000002">
    <property type="entry name" value="Probable transcriptional regulatory protein CLM62_37755"/>
    <property type="match status" value="1"/>
</dbReference>
<dbReference type="PANTHER" id="PTHR12532">
    <property type="entry name" value="TRANSLATIONAL ACTIVATOR OF CYTOCHROME C OXIDASE 1"/>
    <property type="match status" value="1"/>
</dbReference>
<evidence type="ECO:0000259" key="4">
    <source>
        <dbReference type="Pfam" id="PF20772"/>
    </source>
</evidence>
<comment type="similarity">
    <text evidence="2">Belongs to the TACO1 family.</text>
</comment>
<organism evidence="5 6">
    <name type="scientific">Nadsonia fulvescens var. elongata DSM 6958</name>
    <dbReference type="NCBI Taxonomy" id="857566"/>
    <lineage>
        <taxon>Eukaryota</taxon>
        <taxon>Fungi</taxon>
        <taxon>Dikarya</taxon>
        <taxon>Ascomycota</taxon>
        <taxon>Saccharomycotina</taxon>
        <taxon>Dipodascomycetes</taxon>
        <taxon>Dipodascales</taxon>
        <taxon>Dipodascales incertae sedis</taxon>
        <taxon>Nadsonia</taxon>
    </lineage>
</organism>
<dbReference type="GO" id="GO:0099617">
    <property type="term" value="C:matrix side of mitochondrial inner membrane"/>
    <property type="evidence" value="ECO:0007669"/>
    <property type="project" value="EnsemblFungi"/>
</dbReference>
<evidence type="ECO:0000313" key="5">
    <source>
        <dbReference type="EMBL" id="ODQ64358.1"/>
    </source>
</evidence>
<feature type="domain" description="TACO1/YebC-like N-terminal" evidence="4">
    <location>
        <begin position="40"/>
        <end position="110"/>
    </location>
</feature>